<dbReference type="eggNOG" id="ENOG5032TNN">
    <property type="taxonomic scope" value="Bacteria"/>
</dbReference>
<reference evidence="1 2" key="1">
    <citation type="journal article" date="2009" name="Stand. Genomic Sci.">
        <title>Complete genome sequence of Pirellula staleyi type strain (ATCC 27377).</title>
        <authorList>
            <person name="Clum A."/>
            <person name="Tindall B.J."/>
            <person name="Sikorski J."/>
            <person name="Ivanova N."/>
            <person name="Mavrommatis K."/>
            <person name="Lucas S."/>
            <person name="Glavina del Rio T."/>
            <person name="Nolan M."/>
            <person name="Chen F."/>
            <person name="Tice H."/>
            <person name="Pitluck S."/>
            <person name="Cheng J.F."/>
            <person name="Chertkov O."/>
            <person name="Brettin T."/>
            <person name="Han C."/>
            <person name="Detter J.C."/>
            <person name="Kuske C."/>
            <person name="Bruce D."/>
            <person name="Goodwin L."/>
            <person name="Ovchinikova G."/>
            <person name="Pati A."/>
            <person name="Mikhailova N."/>
            <person name="Chen A."/>
            <person name="Palaniappan K."/>
            <person name="Land M."/>
            <person name="Hauser L."/>
            <person name="Chang Y.J."/>
            <person name="Jeffries C.D."/>
            <person name="Chain P."/>
            <person name="Rohde M."/>
            <person name="Goker M."/>
            <person name="Bristow J."/>
            <person name="Eisen J.A."/>
            <person name="Markowitz V."/>
            <person name="Hugenholtz P."/>
            <person name="Kyrpides N.C."/>
            <person name="Klenk H.P."/>
            <person name="Lapidus A."/>
        </authorList>
    </citation>
    <scope>NUCLEOTIDE SEQUENCE [LARGE SCALE GENOMIC DNA]</scope>
    <source>
        <strain evidence="2">ATCC 27377 / DSM 6068 / ICPB 4128</strain>
    </source>
</reference>
<evidence type="ECO:0000313" key="2">
    <source>
        <dbReference type="Proteomes" id="UP000001887"/>
    </source>
</evidence>
<dbReference type="OrthoDB" id="260432at2"/>
<gene>
    <name evidence="1" type="ordered locus">Psta_2591</name>
</gene>
<evidence type="ECO:0000313" key="1">
    <source>
        <dbReference type="EMBL" id="ADB17260.1"/>
    </source>
</evidence>
<sequence length="205" mass="23018">MDGSDEREASEWYEKKSGWMSELLGEEHDMVMHAIIPYAIGGGLDLYYYPNQVEGTGIATKELCELPGQGSSSKLFQNYEMVMFTRHPLDLDLAQDETTPFGAAHKSINAFLNFMAPYSAEASLNPFETCEFPAEMDIVGGRCLIFDYYGATSEDFPAEFGMLLLIEIFPSEMAFARENGGDALIKLLRERDHHPYSDLDREPVA</sequence>
<protein>
    <submittedName>
        <fullName evidence="1">Uncharacterized protein</fullName>
    </submittedName>
</protein>
<organism evidence="1 2">
    <name type="scientific">Pirellula staleyi (strain ATCC 27377 / DSM 6068 / ICPB 4128)</name>
    <name type="common">Pirella staleyi</name>
    <dbReference type="NCBI Taxonomy" id="530564"/>
    <lineage>
        <taxon>Bacteria</taxon>
        <taxon>Pseudomonadati</taxon>
        <taxon>Planctomycetota</taxon>
        <taxon>Planctomycetia</taxon>
        <taxon>Pirellulales</taxon>
        <taxon>Pirellulaceae</taxon>
        <taxon>Pirellula</taxon>
    </lineage>
</organism>
<dbReference type="Proteomes" id="UP000001887">
    <property type="component" value="Chromosome"/>
</dbReference>
<dbReference type="EMBL" id="CP001848">
    <property type="protein sequence ID" value="ADB17260.1"/>
    <property type="molecule type" value="Genomic_DNA"/>
</dbReference>
<name>D2R5S8_PIRSD</name>
<accession>D2R5S8</accession>
<keyword evidence="2" id="KW-1185">Reference proteome</keyword>
<dbReference type="AlphaFoldDB" id="D2R5S8"/>
<proteinExistence type="predicted"/>
<dbReference type="HOGENOM" id="CLU_1336489_0_0_0"/>
<dbReference type="KEGG" id="psl:Psta_2591"/>